<keyword evidence="5" id="KW-1185">Reference proteome</keyword>
<accession>A0AAN8VCS6</accession>
<feature type="non-terminal residue" evidence="4">
    <location>
        <position position="1"/>
    </location>
</feature>
<name>A0AAN8VCS6_9MAGN</name>
<comment type="similarity">
    <text evidence="1">Belongs to the formin-like family. Class-II subfamily.</text>
</comment>
<dbReference type="Gene3D" id="1.20.58.2220">
    <property type="entry name" value="Formin, FH2 domain"/>
    <property type="match status" value="1"/>
</dbReference>
<sequence length="238" mass="26235">VLAEKLPELLDFSKDLTSLEAATKIQLKYLAEEMQAISKGLEKVVQELTASENDGPVSEDFSKTLKEFLGFAEAEVRSLASLYSAVGRNADALALYFGEDPARVPFEQVVSTLLNFVRMLTRAHEENCKQIEFEKKKVEKEAENEKKDFAVSLSSEKLCGALLMSSLELERVKSRVIEGLKGSDVIVEGASSIELDLNDLTGEEDELLCEPGVPWLCSPSYVATTKDLSSTHLCTCNM</sequence>
<protein>
    <submittedName>
        <fullName evidence="4">Formin, FH2 domain</fullName>
    </submittedName>
</protein>
<dbReference type="PANTHER" id="PTHR45733:SF8">
    <property type="entry name" value="FORMIN-J"/>
    <property type="match status" value="1"/>
</dbReference>
<organism evidence="4 5">
    <name type="scientific">Dillenia turbinata</name>
    <dbReference type="NCBI Taxonomy" id="194707"/>
    <lineage>
        <taxon>Eukaryota</taxon>
        <taxon>Viridiplantae</taxon>
        <taxon>Streptophyta</taxon>
        <taxon>Embryophyta</taxon>
        <taxon>Tracheophyta</taxon>
        <taxon>Spermatophyta</taxon>
        <taxon>Magnoliopsida</taxon>
        <taxon>eudicotyledons</taxon>
        <taxon>Gunneridae</taxon>
        <taxon>Pentapetalae</taxon>
        <taxon>Dilleniales</taxon>
        <taxon>Dilleniaceae</taxon>
        <taxon>Dillenia</taxon>
    </lineage>
</organism>
<dbReference type="InterPro" id="IPR051144">
    <property type="entry name" value="Formin_homology_domain"/>
</dbReference>
<comment type="caution">
    <text evidence="4">The sequence shown here is derived from an EMBL/GenBank/DDBJ whole genome shotgun (WGS) entry which is preliminary data.</text>
</comment>
<keyword evidence="2" id="KW-0175">Coiled coil</keyword>
<evidence type="ECO:0000256" key="2">
    <source>
        <dbReference type="SAM" id="Coils"/>
    </source>
</evidence>
<dbReference type="InterPro" id="IPR042201">
    <property type="entry name" value="FH2_Formin_sf"/>
</dbReference>
<dbReference type="Proteomes" id="UP001370490">
    <property type="component" value="Unassembled WGS sequence"/>
</dbReference>
<feature type="domain" description="FH2" evidence="3">
    <location>
        <begin position="1"/>
        <end position="146"/>
    </location>
</feature>
<dbReference type="InterPro" id="IPR015425">
    <property type="entry name" value="FH2_Formin"/>
</dbReference>
<dbReference type="EMBL" id="JBAMMX010000014">
    <property type="protein sequence ID" value="KAK6927636.1"/>
    <property type="molecule type" value="Genomic_DNA"/>
</dbReference>
<dbReference type="PROSITE" id="PS51444">
    <property type="entry name" value="FH2"/>
    <property type="match status" value="1"/>
</dbReference>
<evidence type="ECO:0000259" key="3">
    <source>
        <dbReference type="PROSITE" id="PS51444"/>
    </source>
</evidence>
<gene>
    <name evidence="4" type="ORF">RJ641_006227</name>
</gene>
<evidence type="ECO:0000256" key="1">
    <source>
        <dbReference type="ARBA" id="ARBA00006468"/>
    </source>
</evidence>
<feature type="coiled-coil region" evidence="2">
    <location>
        <begin position="121"/>
        <end position="148"/>
    </location>
</feature>
<evidence type="ECO:0000313" key="5">
    <source>
        <dbReference type="Proteomes" id="UP001370490"/>
    </source>
</evidence>
<dbReference type="Pfam" id="PF02181">
    <property type="entry name" value="FH2"/>
    <property type="match status" value="1"/>
</dbReference>
<reference evidence="4 5" key="1">
    <citation type="submission" date="2023-12" db="EMBL/GenBank/DDBJ databases">
        <title>A high-quality genome assembly for Dillenia turbinata (Dilleniales).</title>
        <authorList>
            <person name="Chanderbali A."/>
        </authorList>
    </citation>
    <scope>NUCLEOTIDE SEQUENCE [LARGE SCALE GENOMIC DNA]</scope>
    <source>
        <strain evidence="4">LSX21</strain>
        <tissue evidence="4">Leaf</tissue>
    </source>
</reference>
<proteinExistence type="inferred from homology"/>
<dbReference type="PANTHER" id="PTHR45733">
    <property type="entry name" value="FORMIN-J"/>
    <property type="match status" value="1"/>
</dbReference>
<dbReference type="AlphaFoldDB" id="A0AAN8VCS6"/>
<dbReference type="SUPFAM" id="SSF101447">
    <property type="entry name" value="Formin homology 2 domain (FH2 domain)"/>
    <property type="match status" value="1"/>
</dbReference>
<evidence type="ECO:0000313" key="4">
    <source>
        <dbReference type="EMBL" id="KAK6927636.1"/>
    </source>
</evidence>